<keyword evidence="3" id="KW-0547">Nucleotide-binding</keyword>
<dbReference type="PANTHER" id="PTHR46743">
    <property type="entry name" value="TEICHOIC ACIDS EXPORT ATP-BINDING PROTEIN TAGH"/>
    <property type="match status" value="1"/>
</dbReference>
<dbReference type="EMBL" id="WBUI01000014">
    <property type="protein sequence ID" value="KAB2931337.1"/>
    <property type="molecule type" value="Genomic_DNA"/>
</dbReference>
<dbReference type="InterPro" id="IPR027417">
    <property type="entry name" value="P-loop_NTPase"/>
</dbReference>
<sequence>MDAVVLLENISKEYVGFVSHADRILCALTLGLHRGKRRFSALTDINASLSGGQIVGLIGANGAGKSTLLRLLSGISRPDSGRLSFKGSVRAILELGVGFNAELTGFQNIMYNGVLWGYDLHTLKSEAQAILDFAGLSAFADEAMKSYSTGMQMRLAFSLATHRRTDLLLVDEALAVGDAAFQQKCVDRFRRYRDEGSLIIVVSHDMSLLADIADRVILLDHGRLVADGAPATVISEYMHRLAATSFSGGQSGALNGYSVRLLDTVGRERSSFYCGEEAVLEIALQASQTLEDMTLGFHIHDAKGLRIFGTNTNLMNQAVRVTERLHRFRFQLQLNAGPGAYTLGISLHRGRMHTTDCHLWTDSALSFELEARPGQISDGAAFFQPLWLGDAGESN</sequence>
<proteinExistence type="inferred from homology"/>
<evidence type="ECO:0000313" key="7">
    <source>
        <dbReference type="Proteomes" id="UP000460298"/>
    </source>
</evidence>
<dbReference type="Gene3D" id="3.40.50.300">
    <property type="entry name" value="P-loop containing nucleotide triphosphate hydrolases"/>
    <property type="match status" value="1"/>
</dbReference>
<evidence type="ECO:0000256" key="2">
    <source>
        <dbReference type="ARBA" id="ARBA00022448"/>
    </source>
</evidence>
<feature type="domain" description="ABC transporter" evidence="5">
    <location>
        <begin position="5"/>
        <end position="246"/>
    </location>
</feature>
<comment type="similarity">
    <text evidence="1">Belongs to the ABC transporter superfamily.</text>
</comment>
<dbReference type="PANTHER" id="PTHR46743:SF2">
    <property type="entry name" value="TEICHOIC ACIDS EXPORT ATP-BINDING PROTEIN TAGH"/>
    <property type="match status" value="1"/>
</dbReference>
<dbReference type="InterPro" id="IPR015860">
    <property type="entry name" value="ABC_transpr_TagH-like"/>
</dbReference>
<evidence type="ECO:0000256" key="1">
    <source>
        <dbReference type="ARBA" id="ARBA00005417"/>
    </source>
</evidence>
<gene>
    <name evidence="6" type="ORF">F9K24_13940</name>
</gene>
<dbReference type="GO" id="GO:0016020">
    <property type="term" value="C:membrane"/>
    <property type="evidence" value="ECO:0007669"/>
    <property type="project" value="InterPro"/>
</dbReference>
<dbReference type="InterPro" id="IPR003593">
    <property type="entry name" value="AAA+_ATPase"/>
</dbReference>
<dbReference type="SMART" id="SM00382">
    <property type="entry name" value="AAA"/>
    <property type="match status" value="1"/>
</dbReference>
<dbReference type="InterPro" id="IPR029439">
    <property type="entry name" value="Wzt_C"/>
</dbReference>
<dbReference type="Gene3D" id="2.70.50.60">
    <property type="entry name" value="abc- transporter (atp binding component) like domain"/>
    <property type="match status" value="1"/>
</dbReference>
<protein>
    <submittedName>
        <fullName evidence="6">ABC transporter ATP-binding protein</fullName>
    </submittedName>
</protein>
<reference evidence="6 7" key="1">
    <citation type="submission" date="2019-10" db="EMBL/GenBank/DDBJ databases">
        <title>Extracellular Electron Transfer in a Candidatus Methanoperedens spp. Enrichment Culture.</title>
        <authorList>
            <person name="Berger S."/>
            <person name="Rangel Shaw D."/>
            <person name="Berben T."/>
            <person name="In 'T Zandt M."/>
            <person name="Frank J."/>
            <person name="Reimann J."/>
            <person name="Jetten M.S.M."/>
            <person name="Welte C.U."/>
        </authorList>
    </citation>
    <scope>NUCLEOTIDE SEQUENCE [LARGE SCALE GENOMIC DNA]</scope>
    <source>
        <strain evidence="6">SB12</strain>
    </source>
</reference>
<dbReference type="CDD" id="cd03220">
    <property type="entry name" value="ABC_KpsT_Wzt"/>
    <property type="match status" value="1"/>
</dbReference>
<dbReference type="InterPro" id="IPR050683">
    <property type="entry name" value="Bact_Polysacc_Export_ATP-bd"/>
</dbReference>
<comment type="caution">
    <text evidence="6">The sequence shown here is derived from an EMBL/GenBank/DDBJ whole genome shotgun (WGS) entry which is preliminary data.</text>
</comment>
<evidence type="ECO:0000256" key="4">
    <source>
        <dbReference type="ARBA" id="ARBA00022840"/>
    </source>
</evidence>
<dbReference type="Proteomes" id="UP000460298">
    <property type="component" value="Unassembled WGS sequence"/>
</dbReference>
<dbReference type="Pfam" id="PF14524">
    <property type="entry name" value="Wzt_C"/>
    <property type="match status" value="1"/>
</dbReference>
<accession>A0A833GZW8</accession>
<dbReference type="InterPro" id="IPR003439">
    <property type="entry name" value="ABC_transporter-like_ATP-bd"/>
</dbReference>
<name>A0A833GZW8_9LEPT</name>
<evidence type="ECO:0000313" key="6">
    <source>
        <dbReference type="EMBL" id="KAB2931337.1"/>
    </source>
</evidence>
<dbReference type="AlphaFoldDB" id="A0A833GZW8"/>
<dbReference type="PROSITE" id="PS50893">
    <property type="entry name" value="ABC_TRANSPORTER_2"/>
    <property type="match status" value="1"/>
</dbReference>
<evidence type="ECO:0000256" key="3">
    <source>
        <dbReference type="ARBA" id="ARBA00022741"/>
    </source>
</evidence>
<dbReference type="GO" id="GO:0016887">
    <property type="term" value="F:ATP hydrolysis activity"/>
    <property type="evidence" value="ECO:0007669"/>
    <property type="project" value="InterPro"/>
</dbReference>
<organism evidence="6 7">
    <name type="scientific">Leptonema illini</name>
    <dbReference type="NCBI Taxonomy" id="183"/>
    <lineage>
        <taxon>Bacteria</taxon>
        <taxon>Pseudomonadati</taxon>
        <taxon>Spirochaetota</taxon>
        <taxon>Spirochaetia</taxon>
        <taxon>Leptospirales</taxon>
        <taxon>Leptospiraceae</taxon>
        <taxon>Leptonema</taxon>
    </lineage>
</organism>
<dbReference type="GO" id="GO:0140359">
    <property type="term" value="F:ABC-type transporter activity"/>
    <property type="evidence" value="ECO:0007669"/>
    <property type="project" value="InterPro"/>
</dbReference>
<keyword evidence="4 6" id="KW-0067">ATP-binding</keyword>
<dbReference type="Pfam" id="PF00005">
    <property type="entry name" value="ABC_tran"/>
    <property type="match status" value="1"/>
</dbReference>
<dbReference type="GO" id="GO:0005524">
    <property type="term" value="F:ATP binding"/>
    <property type="evidence" value="ECO:0007669"/>
    <property type="project" value="UniProtKB-KW"/>
</dbReference>
<dbReference type="SUPFAM" id="SSF52540">
    <property type="entry name" value="P-loop containing nucleoside triphosphate hydrolases"/>
    <property type="match status" value="2"/>
</dbReference>
<evidence type="ECO:0000259" key="5">
    <source>
        <dbReference type="PROSITE" id="PS50893"/>
    </source>
</evidence>
<dbReference type="CDD" id="cd10147">
    <property type="entry name" value="Wzt_C-like"/>
    <property type="match status" value="1"/>
</dbReference>
<keyword evidence="2" id="KW-0813">Transport</keyword>